<proteinExistence type="predicted"/>
<evidence type="ECO:0000313" key="1">
    <source>
        <dbReference type="EMBL" id="KAI0087903.1"/>
    </source>
</evidence>
<organism evidence="1 2">
    <name type="scientific">Irpex rosettiformis</name>
    <dbReference type="NCBI Taxonomy" id="378272"/>
    <lineage>
        <taxon>Eukaryota</taxon>
        <taxon>Fungi</taxon>
        <taxon>Dikarya</taxon>
        <taxon>Basidiomycota</taxon>
        <taxon>Agaricomycotina</taxon>
        <taxon>Agaricomycetes</taxon>
        <taxon>Polyporales</taxon>
        <taxon>Irpicaceae</taxon>
        <taxon>Irpex</taxon>
    </lineage>
</organism>
<accession>A0ACB8U0T1</accession>
<reference evidence="1" key="1">
    <citation type="journal article" date="2021" name="Environ. Microbiol.">
        <title>Gene family expansions and transcriptome signatures uncover fungal adaptations to wood decay.</title>
        <authorList>
            <person name="Hage H."/>
            <person name="Miyauchi S."/>
            <person name="Viragh M."/>
            <person name="Drula E."/>
            <person name="Min B."/>
            <person name="Chaduli D."/>
            <person name="Navarro D."/>
            <person name="Favel A."/>
            <person name="Norest M."/>
            <person name="Lesage-Meessen L."/>
            <person name="Balint B."/>
            <person name="Merenyi Z."/>
            <person name="de Eugenio L."/>
            <person name="Morin E."/>
            <person name="Martinez A.T."/>
            <person name="Baldrian P."/>
            <person name="Stursova M."/>
            <person name="Martinez M.J."/>
            <person name="Novotny C."/>
            <person name="Magnuson J.K."/>
            <person name="Spatafora J.W."/>
            <person name="Maurice S."/>
            <person name="Pangilinan J."/>
            <person name="Andreopoulos W."/>
            <person name="LaButti K."/>
            <person name="Hundley H."/>
            <person name="Na H."/>
            <person name="Kuo A."/>
            <person name="Barry K."/>
            <person name="Lipzen A."/>
            <person name="Henrissat B."/>
            <person name="Riley R."/>
            <person name="Ahrendt S."/>
            <person name="Nagy L.G."/>
            <person name="Grigoriev I.V."/>
            <person name="Martin F."/>
            <person name="Rosso M.N."/>
        </authorList>
    </citation>
    <scope>NUCLEOTIDE SEQUENCE</scope>
    <source>
        <strain evidence="1">CBS 384.51</strain>
    </source>
</reference>
<comment type="caution">
    <text evidence="1">The sequence shown here is derived from an EMBL/GenBank/DDBJ whole genome shotgun (WGS) entry which is preliminary data.</text>
</comment>
<sequence length="680" mass="76774">MRKGHSRSRDQVRPQYKGQLLSRLGGLSHTSLKAEDDLAEIPFSFTSLIHLEFPRILNPATILYTTPRFYMLNTHIEPKDLTIAGALVADTLCVTHIHGLPDYYPRGIHKLQSVNLLQEIFYHLLPSGSSLIDSDWKYLGPARLVCRGWNTVALATPWLWSYIYPTRFHTTPLLQRLTLTKGWPLRIVLDYSLLQGHKDVVLEMFGRESARMQSITVIPSDNPDDDFEHLKLMFGDCSMYSLLEFKVTPRCDRGRNSGKIRQSPLKVVILPRIFRDCYMLHTLDLCDTSFEKGMFTSVKELRLSKEYAEYTSGDIEHVLSLLEHVATVTDLHLKKVFGPCAGDYDFERILTCLPYLQAIAIEDFSFAVWTFMRKLMFPESAQICINTVISADNPLSPWGPIAEVLPPGGFRGLPALLRMTKFGILVESNDRMSWLAVDDSNQVVLDLNTVLHNFSTTLVKGYFTQFLSHLDLFPKQQINEVAIGIYDQAGIFYDVDAWRSILSQFPTLEALNITGRPSLNLIKSLMPSDIRGVVPCPNLHTLRIRCLGMPPTSLRLLQTMLAMRQCARHGIKVLDLVAPPGPIPGVSRTANTYNLPAFREMVNVMCGYTTHVTSTLSLPKKREDRGDKLWWVPPALAPPPLIEPPVFSMDWQQDVEGLGQMKQESAPGSIMEVDAAVNSM</sequence>
<keyword evidence="2" id="KW-1185">Reference proteome</keyword>
<evidence type="ECO:0000313" key="2">
    <source>
        <dbReference type="Proteomes" id="UP001055072"/>
    </source>
</evidence>
<protein>
    <submittedName>
        <fullName evidence="1">Uncharacterized protein</fullName>
    </submittedName>
</protein>
<dbReference type="Proteomes" id="UP001055072">
    <property type="component" value="Unassembled WGS sequence"/>
</dbReference>
<gene>
    <name evidence="1" type="ORF">BDY19DRAFT_230420</name>
</gene>
<name>A0ACB8U0T1_9APHY</name>
<dbReference type="EMBL" id="MU274916">
    <property type="protein sequence ID" value="KAI0087903.1"/>
    <property type="molecule type" value="Genomic_DNA"/>
</dbReference>